<evidence type="ECO:0000256" key="1">
    <source>
        <dbReference type="ARBA" id="ARBA00007613"/>
    </source>
</evidence>
<evidence type="ECO:0000256" key="2">
    <source>
        <dbReference type="RuleBase" id="RU362097"/>
    </source>
</evidence>
<comment type="similarity">
    <text evidence="1 2">Belongs to the outer membrane factor (OMF) (TC 1.B.17) family.</text>
</comment>
<keyword evidence="2" id="KW-0564">Palmitate</keyword>
<dbReference type="Gene3D" id="1.20.1600.10">
    <property type="entry name" value="Outer membrane efflux proteins (OEP)"/>
    <property type="match status" value="1"/>
</dbReference>
<keyword evidence="5" id="KW-1185">Reference proteome</keyword>
<dbReference type="PROSITE" id="PS51257">
    <property type="entry name" value="PROKAR_LIPOPROTEIN"/>
    <property type="match status" value="1"/>
</dbReference>
<evidence type="ECO:0000313" key="4">
    <source>
        <dbReference type="EMBL" id="MDX6850396.1"/>
    </source>
</evidence>
<comment type="caution">
    <text evidence="4">The sequence shown here is derived from an EMBL/GenBank/DDBJ whole genome shotgun (WGS) entry which is preliminary data.</text>
</comment>
<keyword evidence="2" id="KW-0812">Transmembrane</keyword>
<comment type="subcellular location">
    <subcellularLocation>
        <location evidence="2">Cell outer membrane</location>
        <topology evidence="2">Lipid-anchor</topology>
    </subcellularLocation>
</comment>
<dbReference type="PANTHER" id="PTHR30203">
    <property type="entry name" value="OUTER MEMBRANE CATION EFFLUX PROTEIN"/>
    <property type="match status" value="1"/>
</dbReference>
<dbReference type="Proteomes" id="UP001273505">
    <property type="component" value="Unassembled WGS sequence"/>
</dbReference>
<feature type="compositionally biased region" description="Low complexity" evidence="3">
    <location>
        <begin position="500"/>
        <end position="512"/>
    </location>
</feature>
<dbReference type="Gene3D" id="2.20.200.10">
    <property type="entry name" value="Outer membrane efflux proteins (OEP)"/>
    <property type="match status" value="1"/>
</dbReference>
<protein>
    <submittedName>
        <fullName evidence="4">Efflux transporter outer membrane subunit</fullName>
    </submittedName>
</protein>
<evidence type="ECO:0000256" key="3">
    <source>
        <dbReference type="SAM" id="MobiDB-lite"/>
    </source>
</evidence>
<keyword evidence="2" id="KW-0449">Lipoprotein</keyword>
<keyword evidence="2" id="KW-0732">Signal</keyword>
<dbReference type="InterPro" id="IPR010131">
    <property type="entry name" value="MdtP/NodT-like"/>
</dbReference>
<dbReference type="SUPFAM" id="SSF56954">
    <property type="entry name" value="Outer membrane efflux proteins (OEP)"/>
    <property type="match status" value="1"/>
</dbReference>
<gene>
    <name evidence="4" type="ORF">SCD92_13570</name>
</gene>
<dbReference type="InterPro" id="IPR003423">
    <property type="entry name" value="OMP_efflux"/>
</dbReference>
<name>A0ABU4RZS5_9GAMM</name>
<keyword evidence="2" id="KW-1134">Transmembrane beta strand</keyword>
<feature type="region of interest" description="Disordered" evidence="3">
    <location>
        <begin position="495"/>
        <end position="520"/>
    </location>
</feature>
<dbReference type="RefSeq" id="WP_302720998.1">
    <property type="nucleotide sequence ID" value="NZ_JAULRU010000220.1"/>
</dbReference>
<proteinExistence type="inferred from homology"/>
<organism evidence="4 5">
    <name type="scientific">Gilvimarinus gilvus</name>
    <dbReference type="NCBI Taxonomy" id="3058038"/>
    <lineage>
        <taxon>Bacteria</taxon>
        <taxon>Pseudomonadati</taxon>
        <taxon>Pseudomonadota</taxon>
        <taxon>Gammaproteobacteria</taxon>
        <taxon>Cellvibrionales</taxon>
        <taxon>Cellvibrionaceae</taxon>
        <taxon>Gilvimarinus</taxon>
    </lineage>
</organism>
<keyword evidence="2" id="KW-0472">Membrane</keyword>
<accession>A0ABU4RZS5</accession>
<dbReference type="Pfam" id="PF02321">
    <property type="entry name" value="OEP"/>
    <property type="match status" value="2"/>
</dbReference>
<feature type="chain" id="PRO_5044987599" evidence="2">
    <location>
        <begin position="25"/>
        <end position="520"/>
    </location>
</feature>
<reference evidence="4 5" key="1">
    <citation type="submission" date="2023-11" db="EMBL/GenBank/DDBJ databases">
        <title>Gilvimarinus fulvus sp. nov., isolated from the surface of Kelp.</title>
        <authorList>
            <person name="Sun Y.Y."/>
            <person name="Gong Y."/>
            <person name="Du Z.J."/>
        </authorList>
    </citation>
    <scope>NUCLEOTIDE SEQUENCE [LARGE SCALE GENOMIC DNA]</scope>
    <source>
        <strain evidence="4 5">SDUM040013</strain>
    </source>
</reference>
<dbReference type="PANTHER" id="PTHR30203:SF25">
    <property type="entry name" value="OUTER MEMBRANE PROTEIN-RELATED"/>
    <property type="match status" value="1"/>
</dbReference>
<sequence length="520" mass="57182">MNLCKTVKITCAAAAFLLAGCAPLGPDFKAPDTDWLAEWEPELYGQLQQDPAALNLSQWWTRLNDPLLNNLMLKARLESPTMRVAGLRILESRAVLGVASGLYYPQVQQVSASGAYVGQKRGGGTYRDFTSSDAAFNLGWEMDFWGRFRRSVESADAAYFASLANHRDVQVLLSAQVANLYFAIKTTLQRIEIAQSNLALQRRSYEITEQLFTQGQDSELDLQQAKAQYLSTQASIPGLKLALQQQRNALGVLLGRAPNDLPELADIDSKLPQLDAVSIKDIPTNLLLRRPDVRTAYWQTAAQSAQIGIAKADLYPSISLFGTIGWSGNSLKATNDVVSVAAGPSVSWDIFNYGRLKNNVRTQDARLQQALEAYQMTVLNAAREIDDAASRVAQTQASQQILDDAVEAAERSLEIATRRYQEGYSDFQRVLDAQATTFRQSDHAITNRGDHIAAIISLYQALGGGWQEAEIDNVIPQSLRELMAERTDWGNLLEEPLHAPTDTSSTTTSPSTAPEQGNNP</sequence>
<evidence type="ECO:0000313" key="5">
    <source>
        <dbReference type="Proteomes" id="UP001273505"/>
    </source>
</evidence>
<dbReference type="EMBL" id="JAXAFO010000024">
    <property type="protein sequence ID" value="MDX6850396.1"/>
    <property type="molecule type" value="Genomic_DNA"/>
</dbReference>
<dbReference type="NCBIfam" id="TIGR01845">
    <property type="entry name" value="outer_NodT"/>
    <property type="match status" value="1"/>
</dbReference>
<feature type="signal peptide" evidence="2">
    <location>
        <begin position="1"/>
        <end position="24"/>
    </location>
</feature>